<dbReference type="Gene3D" id="3.30.160.170">
    <property type="entry name" value="FlaG-like"/>
    <property type="match status" value="1"/>
</dbReference>
<sequence>MASEFSSLSSVSTALERSPVSTATNGAQKNSQSAITARPVDNADKTLTADNNLVAAQNSVSSQFKLGHALEAPPADSHNEQDESEPDQLVTLTANEVKAMLDEINSALYSYNRALKFELHEKTDDLVVRVLNTKTDEIIRQYPSEEVLARKARLLEGDTHFFSTQVS</sequence>
<feature type="compositionally biased region" description="Polar residues" evidence="1">
    <location>
        <begin position="1"/>
        <end position="35"/>
    </location>
</feature>
<proteinExistence type="predicted"/>
<keyword evidence="3" id="KW-1185">Reference proteome</keyword>
<accession>A0A1K1VI73</accession>
<dbReference type="STRING" id="1122209.SAMN02745752_01004"/>
<evidence type="ECO:0000256" key="1">
    <source>
        <dbReference type="SAM" id="MobiDB-lite"/>
    </source>
</evidence>
<dbReference type="Pfam" id="PF03646">
    <property type="entry name" value="FlaG"/>
    <property type="match status" value="1"/>
</dbReference>
<gene>
    <name evidence="2" type="ORF">SAMN02745752_01004</name>
</gene>
<name>A0A1K1VI73_9GAMM</name>
<dbReference type="SUPFAM" id="SSF160214">
    <property type="entry name" value="FlaG-like"/>
    <property type="match status" value="1"/>
</dbReference>
<evidence type="ECO:0000313" key="3">
    <source>
        <dbReference type="Proteomes" id="UP000182350"/>
    </source>
</evidence>
<evidence type="ECO:0000313" key="2">
    <source>
        <dbReference type="EMBL" id="SFX24872.1"/>
    </source>
</evidence>
<organism evidence="2 3">
    <name type="scientific">Marinospirillum alkaliphilum DSM 21637</name>
    <dbReference type="NCBI Taxonomy" id="1122209"/>
    <lineage>
        <taxon>Bacteria</taxon>
        <taxon>Pseudomonadati</taxon>
        <taxon>Pseudomonadota</taxon>
        <taxon>Gammaproteobacteria</taxon>
        <taxon>Oceanospirillales</taxon>
        <taxon>Oceanospirillaceae</taxon>
        <taxon>Marinospirillum</taxon>
    </lineage>
</organism>
<dbReference type="AlphaFoldDB" id="A0A1K1VI73"/>
<feature type="region of interest" description="Disordered" evidence="1">
    <location>
        <begin position="1"/>
        <end position="43"/>
    </location>
</feature>
<dbReference type="EMBL" id="FPJW01000002">
    <property type="protein sequence ID" value="SFX24872.1"/>
    <property type="molecule type" value="Genomic_DNA"/>
</dbReference>
<protein>
    <submittedName>
        <fullName evidence="2">FlaG protein</fullName>
    </submittedName>
</protein>
<dbReference type="OrthoDB" id="5741693at2"/>
<dbReference type="PANTHER" id="PTHR37166">
    <property type="entry name" value="PROTEIN FLAG"/>
    <property type="match status" value="1"/>
</dbReference>
<reference evidence="2 3" key="1">
    <citation type="submission" date="2016-11" db="EMBL/GenBank/DDBJ databases">
        <authorList>
            <person name="Jaros S."/>
            <person name="Januszkiewicz K."/>
            <person name="Wedrychowicz H."/>
        </authorList>
    </citation>
    <scope>NUCLEOTIDE SEQUENCE [LARGE SCALE GENOMIC DNA]</scope>
    <source>
        <strain evidence="2 3">DSM 21637</strain>
    </source>
</reference>
<dbReference type="InterPro" id="IPR035924">
    <property type="entry name" value="FlaG-like_sf"/>
</dbReference>
<feature type="region of interest" description="Disordered" evidence="1">
    <location>
        <begin position="65"/>
        <end position="86"/>
    </location>
</feature>
<dbReference type="PANTHER" id="PTHR37166:SF1">
    <property type="entry name" value="PROTEIN FLAG"/>
    <property type="match status" value="1"/>
</dbReference>
<dbReference type="InterPro" id="IPR005186">
    <property type="entry name" value="FlaG"/>
</dbReference>
<dbReference type="Proteomes" id="UP000182350">
    <property type="component" value="Unassembled WGS sequence"/>
</dbReference>